<dbReference type="SUPFAM" id="SSF46894">
    <property type="entry name" value="C-terminal effector domain of the bipartite response regulators"/>
    <property type="match status" value="1"/>
</dbReference>
<feature type="domain" description="OmpR/PhoB-type" evidence="6">
    <location>
        <begin position="1"/>
        <end position="91"/>
    </location>
</feature>
<keyword evidence="8" id="KW-1185">Reference proteome</keyword>
<dbReference type="RefSeq" id="WP_033432001.1">
    <property type="nucleotide sequence ID" value="NZ_CP034550.1"/>
</dbReference>
<dbReference type="SUPFAM" id="SSF48452">
    <property type="entry name" value="TPR-like"/>
    <property type="match status" value="1"/>
</dbReference>
<evidence type="ECO:0000259" key="6">
    <source>
        <dbReference type="PROSITE" id="PS51755"/>
    </source>
</evidence>
<evidence type="ECO:0000256" key="1">
    <source>
        <dbReference type="ARBA" id="ARBA00005820"/>
    </source>
</evidence>
<feature type="DNA-binding region" description="OmpR/PhoB-type" evidence="5">
    <location>
        <begin position="1"/>
        <end position="91"/>
    </location>
</feature>
<dbReference type="PANTHER" id="PTHR35807">
    <property type="entry name" value="TRANSCRIPTIONAL REGULATOR REDD-RELATED"/>
    <property type="match status" value="1"/>
</dbReference>
<dbReference type="Proteomes" id="UP000325787">
    <property type="component" value="Chromosome"/>
</dbReference>
<proteinExistence type="inferred from homology"/>
<dbReference type="KEGG" id="ssyi:EKG83_30535"/>
<dbReference type="AlphaFoldDB" id="A0A5Q0H4J0"/>
<keyword evidence="4" id="KW-0804">Transcription</keyword>
<keyword evidence="2" id="KW-0805">Transcription regulation</keyword>
<organism evidence="7 8">
    <name type="scientific">Saccharothrix syringae</name>
    <name type="common">Nocardiopsis syringae</name>
    <dbReference type="NCBI Taxonomy" id="103733"/>
    <lineage>
        <taxon>Bacteria</taxon>
        <taxon>Bacillati</taxon>
        <taxon>Actinomycetota</taxon>
        <taxon>Actinomycetes</taxon>
        <taxon>Pseudonocardiales</taxon>
        <taxon>Pseudonocardiaceae</taxon>
        <taxon>Saccharothrix</taxon>
    </lineage>
</organism>
<evidence type="ECO:0000313" key="7">
    <source>
        <dbReference type="EMBL" id="QFZ21148.1"/>
    </source>
</evidence>
<dbReference type="InterPro" id="IPR011990">
    <property type="entry name" value="TPR-like_helical_dom_sf"/>
</dbReference>
<dbReference type="PROSITE" id="PS51755">
    <property type="entry name" value="OMPR_PHOB"/>
    <property type="match status" value="1"/>
</dbReference>
<dbReference type="SMART" id="SM00862">
    <property type="entry name" value="Trans_reg_C"/>
    <property type="match status" value="1"/>
</dbReference>
<evidence type="ECO:0000313" key="8">
    <source>
        <dbReference type="Proteomes" id="UP000325787"/>
    </source>
</evidence>
<dbReference type="CDD" id="cd15831">
    <property type="entry name" value="BTAD"/>
    <property type="match status" value="1"/>
</dbReference>
<dbReference type="InterPro" id="IPR001867">
    <property type="entry name" value="OmpR/PhoB-type_DNA-bd"/>
</dbReference>
<evidence type="ECO:0000256" key="4">
    <source>
        <dbReference type="ARBA" id="ARBA00023163"/>
    </source>
</evidence>
<dbReference type="Gene3D" id="1.10.10.10">
    <property type="entry name" value="Winged helix-like DNA-binding domain superfamily/Winged helix DNA-binding domain"/>
    <property type="match status" value="1"/>
</dbReference>
<dbReference type="Pfam" id="PF00486">
    <property type="entry name" value="Trans_reg_C"/>
    <property type="match status" value="1"/>
</dbReference>
<dbReference type="Gene3D" id="1.25.40.10">
    <property type="entry name" value="Tetratricopeptide repeat domain"/>
    <property type="match status" value="1"/>
</dbReference>
<dbReference type="InterPro" id="IPR016032">
    <property type="entry name" value="Sig_transdc_resp-reg_C-effctor"/>
</dbReference>
<reference evidence="8" key="1">
    <citation type="journal article" date="2021" name="Curr. Microbiol.">
        <title>Complete genome of nocamycin-producing strain Saccharothrix syringae NRRL B-16468 reveals the biosynthetic potential for secondary metabolites.</title>
        <authorList>
            <person name="Mo X."/>
            <person name="Yang S."/>
        </authorList>
    </citation>
    <scope>NUCLEOTIDE SEQUENCE [LARGE SCALE GENOMIC DNA]</scope>
    <source>
        <strain evidence="8">ATCC 51364 / DSM 43886 / JCM 6844 / KCTC 9398 / NBRC 14523 / NRRL B-16468 / INA 2240</strain>
    </source>
</reference>
<dbReference type="GO" id="GO:0003677">
    <property type="term" value="F:DNA binding"/>
    <property type="evidence" value="ECO:0007669"/>
    <property type="project" value="UniProtKB-UniRule"/>
</dbReference>
<sequence>MQIKVLGPLEVTRDGRPALPSAAKPRQLFAFLTLRAGQVVPAPTLVEELWGDRPPRSARTTLQTYVMQLRRALGDAREVLTTRFGGYLLDVPPEAVDVHEFERLARAGRRAGEAGDHESAARLLRGALDVWRGRALVDVPTGAPLAIEVTRLEESRLSVVENRIDEEMRVGRHHSLLGELAALTASHPMNEDLCARYMVSLFRSGRRWQALDAFATLRQTLVQELGVEPSARLVELQRDILTADVRLEDDLLAAVPR</sequence>
<dbReference type="InterPro" id="IPR051677">
    <property type="entry name" value="AfsR-DnrI-RedD_regulator"/>
</dbReference>
<evidence type="ECO:0000256" key="2">
    <source>
        <dbReference type="ARBA" id="ARBA00023015"/>
    </source>
</evidence>
<protein>
    <recommendedName>
        <fullName evidence="6">OmpR/PhoB-type domain-containing protein</fullName>
    </recommendedName>
</protein>
<accession>A0A5Q0H4J0</accession>
<dbReference type="InterPro" id="IPR005158">
    <property type="entry name" value="BTAD"/>
</dbReference>
<name>A0A5Q0H4J0_SACSY</name>
<dbReference type="SMART" id="SM01043">
    <property type="entry name" value="BTAD"/>
    <property type="match status" value="1"/>
</dbReference>
<keyword evidence="3 5" id="KW-0238">DNA-binding</keyword>
<dbReference type="InterPro" id="IPR036388">
    <property type="entry name" value="WH-like_DNA-bd_sf"/>
</dbReference>
<dbReference type="OrthoDB" id="3208838at2"/>
<dbReference type="GO" id="GO:0000160">
    <property type="term" value="P:phosphorelay signal transduction system"/>
    <property type="evidence" value="ECO:0007669"/>
    <property type="project" value="InterPro"/>
</dbReference>
<evidence type="ECO:0000256" key="3">
    <source>
        <dbReference type="ARBA" id="ARBA00023125"/>
    </source>
</evidence>
<comment type="similarity">
    <text evidence="1">Belongs to the AfsR/DnrI/RedD regulatory family.</text>
</comment>
<evidence type="ECO:0000256" key="5">
    <source>
        <dbReference type="PROSITE-ProRule" id="PRU01091"/>
    </source>
</evidence>
<dbReference type="GO" id="GO:0006355">
    <property type="term" value="P:regulation of DNA-templated transcription"/>
    <property type="evidence" value="ECO:0007669"/>
    <property type="project" value="InterPro"/>
</dbReference>
<dbReference type="PANTHER" id="PTHR35807:SF1">
    <property type="entry name" value="TRANSCRIPTIONAL REGULATOR REDD"/>
    <property type="match status" value="1"/>
</dbReference>
<dbReference type="Pfam" id="PF03704">
    <property type="entry name" value="BTAD"/>
    <property type="match status" value="1"/>
</dbReference>
<gene>
    <name evidence="7" type="ORF">EKG83_30535</name>
</gene>
<dbReference type="EMBL" id="CP034550">
    <property type="protein sequence ID" value="QFZ21148.1"/>
    <property type="molecule type" value="Genomic_DNA"/>
</dbReference>